<keyword evidence="9" id="KW-0812">Transmembrane</keyword>
<evidence type="ECO:0000256" key="4">
    <source>
        <dbReference type="ARBA" id="ARBA00022679"/>
    </source>
</evidence>
<dbReference type="InterPro" id="IPR050482">
    <property type="entry name" value="Sensor_HK_TwoCompSys"/>
</dbReference>
<evidence type="ECO:0000256" key="5">
    <source>
        <dbReference type="ARBA" id="ARBA00022741"/>
    </source>
</evidence>
<evidence type="ECO:0000256" key="7">
    <source>
        <dbReference type="ARBA" id="ARBA00022840"/>
    </source>
</evidence>
<dbReference type="InterPro" id="IPR003594">
    <property type="entry name" value="HATPase_dom"/>
</dbReference>
<dbReference type="InterPro" id="IPR011712">
    <property type="entry name" value="Sig_transdc_His_kin_sub3_dim/P"/>
</dbReference>
<keyword evidence="6 11" id="KW-0418">Kinase</keyword>
<dbReference type="SMART" id="SM00387">
    <property type="entry name" value="HATPase_c"/>
    <property type="match status" value="1"/>
</dbReference>
<accession>A0A2C8B592</accession>
<dbReference type="EC" id="2.7.13.3" evidence="2"/>
<dbReference type="CDD" id="cd16917">
    <property type="entry name" value="HATPase_UhpB-NarQ-NarX-like"/>
    <property type="match status" value="1"/>
</dbReference>
<dbReference type="GO" id="GO:0046983">
    <property type="term" value="F:protein dimerization activity"/>
    <property type="evidence" value="ECO:0007669"/>
    <property type="project" value="InterPro"/>
</dbReference>
<dbReference type="PANTHER" id="PTHR24421:SF10">
    <property type="entry name" value="NITRATE_NITRITE SENSOR PROTEIN NARQ"/>
    <property type="match status" value="1"/>
</dbReference>
<keyword evidence="9" id="KW-1133">Transmembrane helix</keyword>
<dbReference type="EMBL" id="LT618793">
    <property type="protein sequence ID" value="SCQ77010.1"/>
    <property type="molecule type" value="Genomic_DNA"/>
</dbReference>
<dbReference type="Pfam" id="PF07730">
    <property type="entry name" value="HisKA_3"/>
    <property type="match status" value="1"/>
</dbReference>
<feature type="transmembrane region" description="Helical" evidence="9">
    <location>
        <begin position="207"/>
        <end position="230"/>
    </location>
</feature>
<feature type="transmembrane region" description="Helical" evidence="9">
    <location>
        <begin position="116"/>
        <end position="133"/>
    </location>
</feature>
<keyword evidence="9" id="KW-0472">Membrane</keyword>
<keyword evidence="3" id="KW-0597">Phosphoprotein</keyword>
<keyword evidence="7" id="KW-0067">ATP-binding</keyword>
<dbReference type="SUPFAM" id="SSF55874">
    <property type="entry name" value="ATPase domain of HSP90 chaperone/DNA topoisomerase II/histidine kinase"/>
    <property type="match status" value="1"/>
</dbReference>
<evidence type="ECO:0000256" key="6">
    <source>
        <dbReference type="ARBA" id="ARBA00022777"/>
    </source>
</evidence>
<dbReference type="InterPro" id="IPR055558">
    <property type="entry name" value="DUF7134"/>
</dbReference>
<dbReference type="Proteomes" id="UP000250080">
    <property type="component" value="Chromosome I"/>
</dbReference>
<keyword evidence="4" id="KW-0808">Transferase</keyword>
<dbReference type="GO" id="GO:0016020">
    <property type="term" value="C:membrane"/>
    <property type="evidence" value="ECO:0007669"/>
    <property type="project" value="InterPro"/>
</dbReference>
<dbReference type="GO" id="GO:0000155">
    <property type="term" value="F:phosphorelay sensor kinase activity"/>
    <property type="evidence" value="ECO:0007669"/>
    <property type="project" value="InterPro"/>
</dbReference>
<protein>
    <recommendedName>
        <fullName evidence="2">histidine kinase</fullName>
        <ecNumber evidence="2">2.7.13.3</ecNumber>
    </recommendedName>
</protein>
<evidence type="ECO:0000256" key="9">
    <source>
        <dbReference type="SAM" id="Phobius"/>
    </source>
</evidence>
<keyword evidence="8" id="KW-0902">Two-component regulatory system</keyword>
<organism evidence="11 12">
    <name type="scientific">Propionibacterium freudenreichii</name>
    <dbReference type="NCBI Taxonomy" id="1744"/>
    <lineage>
        <taxon>Bacteria</taxon>
        <taxon>Bacillati</taxon>
        <taxon>Actinomycetota</taxon>
        <taxon>Actinomycetes</taxon>
        <taxon>Propionibacteriales</taxon>
        <taxon>Propionibacteriaceae</taxon>
        <taxon>Propionibacterium</taxon>
    </lineage>
</organism>
<feature type="transmembrane region" description="Helical" evidence="9">
    <location>
        <begin position="163"/>
        <end position="187"/>
    </location>
</feature>
<dbReference type="Pfam" id="PF02518">
    <property type="entry name" value="HATPase_c"/>
    <property type="match status" value="1"/>
</dbReference>
<dbReference type="PANTHER" id="PTHR24421">
    <property type="entry name" value="NITRATE/NITRITE SENSOR PROTEIN NARX-RELATED"/>
    <property type="match status" value="1"/>
</dbReference>
<evidence type="ECO:0000256" key="3">
    <source>
        <dbReference type="ARBA" id="ARBA00022553"/>
    </source>
</evidence>
<dbReference type="Gene3D" id="3.30.565.10">
    <property type="entry name" value="Histidine kinase-like ATPase, C-terminal domain"/>
    <property type="match status" value="1"/>
</dbReference>
<proteinExistence type="predicted"/>
<reference evidence="11 12" key="1">
    <citation type="submission" date="2016-09" db="EMBL/GenBank/DDBJ databases">
        <authorList>
            <person name="Laine KS P."/>
        </authorList>
    </citation>
    <scope>NUCLEOTIDE SEQUENCE [LARGE SCALE GENOMIC DNA]</scope>
    <source>
        <strain evidence="11">PFRJS-23</strain>
    </source>
</reference>
<evidence type="ECO:0000313" key="11">
    <source>
        <dbReference type="EMBL" id="SCQ77010.1"/>
    </source>
</evidence>
<evidence type="ECO:0000313" key="12">
    <source>
        <dbReference type="Proteomes" id="UP000250080"/>
    </source>
</evidence>
<keyword evidence="5" id="KW-0547">Nucleotide-binding</keyword>
<dbReference type="GO" id="GO:0005524">
    <property type="term" value="F:ATP binding"/>
    <property type="evidence" value="ECO:0007669"/>
    <property type="project" value="UniProtKB-KW"/>
</dbReference>
<name>A0A2C8B592_9ACTN</name>
<dbReference type="Pfam" id="PF23539">
    <property type="entry name" value="DUF7134"/>
    <property type="match status" value="1"/>
</dbReference>
<dbReference type="InterPro" id="IPR036890">
    <property type="entry name" value="HATPase_C_sf"/>
</dbReference>
<evidence type="ECO:0000256" key="8">
    <source>
        <dbReference type="ARBA" id="ARBA00023012"/>
    </source>
</evidence>
<evidence type="ECO:0000256" key="1">
    <source>
        <dbReference type="ARBA" id="ARBA00000085"/>
    </source>
</evidence>
<feature type="domain" description="Histidine kinase/HSP90-like ATPase" evidence="10">
    <location>
        <begin position="378"/>
        <end position="470"/>
    </location>
</feature>
<evidence type="ECO:0000259" key="10">
    <source>
        <dbReference type="SMART" id="SM00387"/>
    </source>
</evidence>
<gene>
    <name evidence="11" type="ORF">PFR_JS23_744</name>
</gene>
<comment type="catalytic activity">
    <reaction evidence="1">
        <text>ATP + protein L-histidine = ADP + protein N-phospho-L-histidine.</text>
        <dbReference type="EC" id="2.7.13.3"/>
    </reaction>
</comment>
<sequence length="480" mass="51152">MAAGRHSPDPGDGRARSAIPLVLLSVETPTAPVRPRPWSGFLSWAGVNDPWQRPVPRVGREDVLVVVALTVLAAVLTELQRGLGSVGTPSSSRPVTYALLAATCVPLLWRRRYPCTSAVVAYVAFMAVSMMMPMVGGQLILLVAFFLSMYSAAAWAPNRPGMLVTIGVVAGTIIFWLIWSLAVGAGAERLRGELNTVDPGNALISPLVAYLLFNLLINGAFLAGALIFGVSSWRRARGNAEIIAQQAQLTAQADQLRDEAVLRERLRIARDLHDVVGHHVSVTGIQAAAARRVLERDPARAAAALAVVEESTRQAVNQMRDLLGTLRAVDEDATDSPHGAPTLVQLPDLVAAQQGHDLQVSLDVVENPPGAAAQVPPVVAISLYRAVEEALTNVRRHSTAHKAQVVVRVEAGRYAEVEILDSGLPRPDSTGSGLGLLGMRERAKNVGGTVEAGPRMIGGYRVRMRLPLEGAEHDQGATGR</sequence>
<evidence type="ECO:0000256" key="2">
    <source>
        <dbReference type="ARBA" id="ARBA00012438"/>
    </source>
</evidence>
<dbReference type="AlphaFoldDB" id="A0A2C8B592"/>
<dbReference type="Gene3D" id="1.20.5.1930">
    <property type="match status" value="1"/>
</dbReference>